<protein>
    <submittedName>
        <fullName evidence="2">Uncharacterized protein</fullName>
    </submittedName>
</protein>
<dbReference type="EMBL" id="SEOQ01001764">
    <property type="protein sequence ID" value="TFY50607.1"/>
    <property type="molecule type" value="Genomic_DNA"/>
</dbReference>
<reference evidence="2 3" key="1">
    <citation type="submission" date="2019-02" db="EMBL/GenBank/DDBJ databases">
        <title>Genome sequencing of the rare red list fungi Dentipellis fragilis.</title>
        <authorList>
            <person name="Buettner E."/>
            <person name="Kellner H."/>
        </authorList>
    </citation>
    <scope>NUCLEOTIDE SEQUENCE [LARGE SCALE GENOMIC DNA]</scope>
    <source>
        <strain evidence="2 3">DSM 105465</strain>
    </source>
</reference>
<gene>
    <name evidence="2" type="ORF">EVG20_g11424</name>
</gene>
<accession>A0A4Y9XMP2</accession>
<evidence type="ECO:0000313" key="3">
    <source>
        <dbReference type="Proteomes" id="UP000298327"/>
    </source>
</evidence>
<name>A0A4Y9XMP2_9AGAM</name>
<evidence type="ECO:0000256" key="1">
    <source>
        <dbReference type="SAM" id="MobiDB-lite"/>
    </source>
</evidence>
<dbReference type="Proteomes" id="UP000298327">
    <property type="component" value="Unassembled WGS sequence"/>
</dbReference>
<evidence type="ECO:0000313" key="2">
    <source>
        <dbReference type="EMBL" id="TFY50607.1"/>
    </source>
</evidence>
<proteinExistence type="predicted"/>
<feature type="compositionally biased region" description="Basic residues" evidence="1">
    <location>
        <begin position="11"/>
        <end position="20"/>
    </location>
</feature>
<feature type="region of interest" description="Disordered" evidence="1">
    <location>
        <begin position="1"/>
        <end position="32"/>
    </location>
</feature>
<feature type="compositionally biased region" description="Basic and acidic residues" evidence="1">
    <location>
        <begin position="1"/>
        <end position="10"/>
    </location>
</feature>
<dbReference type="AlphaFoldDB" id="A0A4Y9XMP2"/>
<organism evidence="2 3">
    <name type="scientific">Dentipellis fragilis</name>
    <dbReference type="NCBI Taxonomy" id="205917"/>
    <lineage>
        <taxon>Eukaryota</taxon>
        <taxon>Fungi</taxon>
        <taxon>Dikarya</taxon>
        <taxon>Basidiomycota</taxon>
        <taxon>Agaricomycotina</taxon>
        <taxon>Agaricomycetes</taxon>
        <taxon>Russulales</taxon>
        <taxon>Hericiaceae</taxon>
        <taxon>Dentipellis</taxon>
    </lineage>
</organism>
<comment type="caution">
    <text evidence="2">The sequence shown here is derived from an EMBL/GenBank/DDBJ whole genome shotgun (WGS) entry which is preliminary data.</text>
</comment>
<keyword evidence="3" id="KW-1185">Reference proteome</keyword>
<sequence length="287" mass="31174">MPRFRPDTASRRARSRHLVRSTRNSPAFSSIHALLPKLQSKDAFASRPFGAPRPPASLPPQPTWPVVLPPDALALDTSPAVPSRRSSRVTRSTLSRRLDDGWIRSLKGRVAGYRPRVQHHDAAGLNIKPLISHGGTLPTVQGPLPRPSRALTTPDAARHSYPRSPGDIERVGTPAHLLRLTAGVPRCWVSSILALALSLGTETPSRLGFTSSRPSCIALLSRSTPLAARFDDEHLSSDRIRPDGAGNHSPAITLAHRPFPDTARQSHAPLRLTLQCRRLRAGAPILT</sequence>